<evidence type="ECO:0000256" key="4">
    <source>
        <dbReference type="ARBA" id="ARBA00022544"/>
    </source>
</evidence>
<feature type="transmembrane region" description="Helical" evidence="8">
    <location>
        <begin position="6"/>
        <end position="28"/>
    </location>
</feature>
<reference evidence="9 10" key="1">
    <citation type="journal article" date="2021" name="Int. J. Syst. Evol. Microbiol.">
        <title>Clostridium zeae sp. nov., isolated from corn silage.</title>
        <authorList>
            <person name="Kobayashi H."/>
            <person name="Tanizawa Y."/>
            <person name="Yagura M."/>
            <person name="Sakamoto M."/>
            <person name="Ohkuma M."/>
            <person name="Tohno M."/>
        </authorList>
    </citation>
    <scope>NUCLEOTIDE SEQUENCE [LARGE SCALE GENOMIC DNA]</scope>
    <source>
        <strain evidence="9 10">CSC2</strain>
    </source>
</reference>
<organism evidence="9 10">
    <name type="scientific">Clostridium zeae</name>
    <dbReference type="NCBI Taxonomy" id="2759022"/>
    <lineage>
        <taxon>Bacteria</taxon>
        <taxon>Bacillati</taxon>
        <taxon>Bacillota</taxon>
        <taxon>Clostridia</taxon>
        <taxon>Eubacteriales</taxon>
        <taxon>Clostridiaceae</taxon>
        <taxon>Clostridium</taxon>
    </lineage>
</organism>
<protein>
    <submittedName>
        <fullName evidence="9">Spore germination protein KB</fullName>
    </submittedName>
</protein>
<evidence type="ECO:0000256" key="8">
    <source>
        <dbReference type="SAM" id="Phobius"/>
    </source>
</evidence>
<proteinExistence type="inferred from homology"/>
<dbReference type="InterPro" id="IPR004761">
    <property type="entry name" value="Spore_GerAB"/>
</dbReference>
<dbReference type="PANTHER" id="PTHR34975:SF2">
    <property type="entry name" value="SPORE GERMINATION PROTEIN A2"/>
    <property type="match status" value="1"/>
</dbReference>
<evidence type="ECO:0000256" key="1">
    <source>
        <dbReference type="ARBA" id="ARBA00004141"/>
    </source>
</evidence>
<comment type="caution">
    <text evidence="9">The sequence shown here is derived from an EMBL/GenBank/DDBJ whole genome shotgun (WGS) entry which is preliminary data.</text>
</comment>
<keyword evidence="6 8" id="KW-1133">Transmembrane helix</keyword>
<dbReference type="Pfam" id="PF03845">
    <property type="entry name" value="Spore_permease"/>
    <property type="match status" value="1"/>
</dbReference>
<dbReference type="NCBIfam" id="TIGR00912">
    <property type="entry name" value="2A0309"/>
    <property type="match status" value="1"/>
</dbReference>
<feature type="transmembrane region" description="Helical" evidence="8">
    <location>
        <begin position="35"/>
        <end position="56"/>
    </location>
</feature>
<comment type="similarity">
    <text evidence="2">Belongs to the amino acid-polyamine-organocation (APC) superfamily. Spore germination protein (SGP) (TC 2.A.3.9) family.</text>
</comment>
<evidence type="ECO:0000313" key="9">
    <source>
        <dbReference type="EMBL" id="GFZ32590.1"/>
    </source>
</evidence>
<keyword evidence="4" id="KW-0309">Germination</keyword>
<keyword evidence="7 8" id="KW-0472">Membrane</keyword>
<feature type="transmembrane region" description="Helical" evidence="8">
    <location>
        <begin position="302"/>
        <end position="320"/>
    </location>
</feature>
<comment type="subcellular location">
    <subcellularLocation>
        <location evidence="1">Membrane</location>
        <topology evidence="1">Multi-pass membrane protein</topology>
    </subcellularLocation>
</comment>
<accession>A0ABQ1ECR6</accession>
<feature type="transmembrane region" description="Helical" evidence="8">
    <location>
        <begin position="115"/>
        <end position="133"/>
    </location>
</feature>
<dbReference type="RefSeq" id="WP_206870870.1">
    <property type="nucleotide sequence ID" value="NZ_BMBA01000003.1"/>
</dbReference>
<name>A0ABQ1ECR6_9CLOT</name>
<evidence type="ECO:0000256" key="3">
    <source>
        <dbReference type="ARBA" id="ARBA00022448"/>
    </source>
</evidence>
<keyword evidence="10" id="KW-1185">Reference proteome</keyword>
<evidence type="ECO:0000313" key="10">
    <source>
        <dbReference type="Proteomes" id="UP000663802"/>
    </source>
</evidence>
<keyword evidence="5 8" id="KW-0812">Transmembrane</keyword>
<dbReference type="EMBL" id="BMBA01000003">
    <property type="protein sequence ID" value="GFZ32590.1"/>
    <property type="molecule type" value="Genomic_DNA"/>
</dbReference>
<dbReference type="PANTHER" id="PTHR34975">
    <property type="entry name" value="SPORE GERMINATION PROTEIN A2"/>
    <property type="match status" value="1"/>
</dbReference>
<evidence type="ECO:0000256" key="7">
    <source>
        <dbReference type="ARBA" id="ARBA00023136"/>
    </source>
</evidence>
<sequence length="369" mass="42202">MKKKISIYQFFVLMTLVPYGSASLFFLAPEAKQDAWIALLVYSLAGIALQAIYISIYKKYPQDTLVVILQKLYGKFIGKILGFLYIIYFTYIASRVFRDYSEVISAFSLKSTPRVVFGSLFILVIIFSVYNGIDNVASLAQLFFLVLILAKICGFLLIFWRHETFEFYNLKPILNEGIVKVLSESWQLILFPYGETVVFTMIYPLIIENSKLKKVAIFSIITEAIILSFNCILFICTLGVNFATLTNFPLFEAYRLVKISEVLSRMDILFLLIFMIEGFFKISIFLYAAVLGAYDMLKFKNSTLLILIFGVSILVTSLLMSENYPQHVRTGLVDVLYYVHMPMEVIIPIITLIIVIIKKLITKKPNIGN</sequence>
<evidence type="ECO:0000256" key="2">
    <source>
        <dbReference type="ARBA" id="ARBA00007998"/>
    </source>
</evidence>
<keyword evidence="3" id="KW-0813">Transport</keyword>
<gene>
    <name evidence="9" type="primary">gerKB_2</name>
    <name evidence="9" type="ORF">CSC2_31160</name>
</gene>
<feature type="transmembrane region" description="Helical" evidence="8">
    <location>
        <begin position="76"/>
        <end position="94"/>
    </location>
</feature>
<feature type="transmembrane region" description="Helical" evidence="8">
    <location>
        <begin position="139"/>
        <end position="160"/>
    </location>
</feature>
<feature type="transmembrane region" description="Helical" evidence="8">
    <location>
        <begin position="215"/>
        <end position="248"/>
    </location>
</feature>
<dbReference type="Proteomes" id="UP000663802">
    <property type="component" value="Unassembled WGS sequence"/>
</dbReference>
<evidence type="ECO:0000256" key="6">
    <source>
        <dbReference type="ARBA" id="ARBA00022989"/>
    </source>
</evidence>
<evidence type="ECO:0000256" key="5">
    <source>
        <dbReference type="ARBA" id="ARBA00022692"/>
    </source>
</evidence>
<feature type="transmembrane region" description="Helical" evidence="8">
    <location>
        <begin position="335"/>
        <end position="357"/>
    </location>
</feature>
<feature type="transmembrane region" description="Helical" evidence="8">
    <location>
        <begin position="268"/>
        <end position="290"/>
    </location>
</feature>